<feature type="domain" description="Retrotransposon hot spot protein,C-terminal" evidence="1">
    <location>
        <begin position="1"/>
        <end position="256"/>
    </location>
</feature>
<evidence type="ECO:0000313" key="3">
    <source>
        <dbReference type="Proteomes" id="UP000007350"/>
    </source>
</evidence>
<reference evidence="2 3" key="1">
    <citation type="journal article" date="2012" name="BMC Genomics">
        <title>Comparative genomic analysis of human infective Trypanosoma cruzi lineages with the bat-restricted subspecies T. cruzi marinkellei.</title>
        <authorList>
            <person name="Franzen O."/>
            <person name="Talavera-Lopez C."/>
            <person name="Ochaya S."/>
            <person name="Butler C.E."/>
            <person name="Messenger L.A."/>
            <person name="Lewis M.D."/>
            <person name="Llewellyn M.S."/>
            <person name="Marinkelle C.J."/>
            <person name="Tyler K.M."/>
            <person name="Miles M.A."/>
            <person name="Andersson B."/>
        </authorList>
    </citation>
    <scope>NUCLEOTIDE SEQUENCE [LARGE SCALE GENOMIC DNA]</scope>
    <source>
        <strain evidence="2 3">B7</strain>
    </source>
</reference>
<dbReference type="InterPro" id="IPR046836">
    <property type="entry name" value="RHS_C"/>
</dbReference>
<dbReference type="NCBIfam" id="TIGR01631">
    <property type="entry name" value="Trypano_RHS"/>
    <property type="match status" value="1"/>
</dbReference>
<name>K2MR17_TRYCR</name>
<dbReference type="AlphaFoldDB" id="K2MR17"/>
<protein>
    <submittedName>
        <fullName evidence="2">Retrotransposon hot spot (RHS) protein, putative</fullName>
    </submittedName>
</protein>
<dbReference type="OrthoDB" id="252895at2759"/>
<sequence>MAAGSYLLYQLLHYDVEKLQVVADVTGNQSFLFDKNTQMVSMYADITKLENFLLAKSLREVKGYVIYDVAKKGRNPSVFFVPSSWGMIVLTSPNEGNFKEWRKHQEAMPIIINCPHRIDVKAMCFWVKHDQRPEEQAEDQARDTVQYWENIEERMDKVAPIPRCILNEEEYNIQQYAIDKAVELIECPNSLKYMDVGSGNLWAADDVSHKIVKVVRVIEVTGVEVGYNAPVSRLAMAKITYRLTHMMPLVDVFNLFLCKSKYLM</sequence>
<dbReference type="Pfam" id="PF07999">
    <property type="entry name" value="RHSP"/>
    <property type="match status" value="1"/>
</dbReference>
<evidence type="ECO:0000313" key="2">
    <source>
        <dbReference type="EMBL" id="EKF29515.1"/>
    </source>
</evidence>
<dbReference type="InterPro" id="IPR006518">
    <property type="entry name" value="Trypano_RHS"/>
</dbReference>
<organism evidence="2 3">
    <name type="scientific">Trypanosoma cruzi marinkellei</name>
    <dbReference type="NCBI Taxonomy" id="85056"/>
    <lineage>
        <taxon>Eukaryota</taxon>
        <taxon>Discoba</taxon>
        <taxon>Euglenozoa</taxon>
        <taxon>Kinetoplastea</taxon>
        <taxon>Metakinetoplastina</taxon>
        <taxon>Trypanosomatida</taxon>
        <taxon>Trypanosomatidae</taxon>
        <taxon>Trypanosoma</taxon>
        <taxon>Schizotrypanum</taxon>
    </lineage>
</organism>
<evidence type="ECO:0000259" key="1">
    <source>
        <dbReference type="Pfam" id="PF07999"/>
    </source>
</evidence>
<proteinExistence type="predicted"/>
<comment type="caution">
    <text evidence="2">The sequence shown here is derived from an EMBL/GenBank/DDBJ whole genome shotgun (WGS) entry which is preliminary data.</text>
</comment>
<gene>
    <name evidence="2" type="ORF">MOQ_006699</name>
</gene>
<dbReference type="EMBL" id="AHKC01013038">
    <property type="protein sequence ID" value="EKF29515.1"/>
    <property type="molecule type" value="Genomic_DNA"/>
</dbReference>
<accession>K2MR17</accession>
<dbReference type="Proteomes" id="UP000007350">
    <property type="component" value="Unassembled WGS sequence"/>
</dbReference>
<keyword evidence="3" id="KW-1185">Reference proteome</keyword>